<dbReference type="EMBL" id="CP007142">
    <property type="protein sequence ID" value="AJQ96056.1"/>
    <property type="molecule type" value="Genomic_DNA"/>
</dbReference>
<dbReference type="RefSeq" id="WP_044618166.1">
    <property type="nucleotide sequence ID" value="NZ_CP007142.1"/>
</dbReference>
<keyword evidence="6 7" id="KW-0472">Membrane</keyword>
<feature type="transmembrane region" description="Helical" evidence="7">
    <location>
        <begin position="38"/>
        <end position="62"/>
    </location>
</feature>
<evidence type="ECO:0000256" key="5">
    <source>
        <dbReference type="ARBA" id="ARBA00022989"/>
    </source>
</evidence>
<evidence type="ECO:0000313" key="9">
    <source>
        <dbReference type="Proteomes" id="UP000032266"/>
    </source>
</evidence>
<evidence type="ECO:0000256" key="1">
    <source>
        <dbReference type="ARBA" id="ARBA00004651"/>
    </source>
</evidence>
<evidence type="ECO:0000256" key="7">
    <source>
        <dbReference type="SAM" id="Phobius"/>
    </source>
</evidence>
<evidence type="ECO:0000313" key="8">
    <source>
        <dbReference type="EMBL" id="AJQ96056.1"/>
    </source>
</evidence>
<dbReference type="InterPro" id="IPR001123">
    <property type="entry name" value="LeuE-type"/>
</dbReference>
<dbReference type="Pfam" id="PF01810">
    <property type="entry name" value="LysE"/>
    <property type="match status" value="1"/>
</dbReference>
<reference evidence="8 9" key="1">
    <citation type="submission" date="2014-01" db="EMBL/GenBank/DDBJ databases">
        <title>Full genme sequencing of cellulolytic bacterium Gynuella sunshinyii YC6258T gen. nov., sp. nov.</title>
        <authorList>
            <person name="Khan H."/>
            <person name="Chung E.J."/>
            <person name="Chung Y.R."/>
        </authorList>
    </citation>
    <scope>NUCLEOTIDE SEQUENCE [LARGE SCALE GENOMIC DNA]</scope>
    <source>
        <strain evidence="8 9">YC6258</strain>
    </source>
</reference>
<comment type="similarity">
    <text evidence="2">Belongs to the Rht family.</text>
</comment>
<evidence type="ECO:0000256" key="3">
    <source>
        <dbReference type="ARBA" id="ARBA00022475"/>
    </source>
</evidence>
<accession>A0A0C5VP50</accession>
<dbReference type="PIRSF" id="PIRSF006324">
    <property type="entry name" value="LeuE"/>
    <property type="match status" value="1"/>
</dbReference>
<keyword evidence="5 7" id="KW-1133">Transmembrane helix</keyword>
<feature type="transmembrane region" description="Helical" evidence="7">
    <location>
        <begin position="6"/>
        <end position="26"/>
    </location>
</feature>
<dbReference type="STRING" id="1445510.YC6258_04020"/>
<dbReference type="AlphaFoldDB" id="A0A0C5VP50"/>
<keyword evidence="3" id="KW-1003">Cell membrane</keyword>
<dbReference type="OrthoDB" id="9804822at2"/>
<dbReference type="KEGG" id="gsn:YC6258_04020"/>
<keyword evidence="4 7" id="KW-0812">Transmembrane</keyword>
<comment type="subcellular location">
    <subcellularLocation>
        <location evidence="1">Cell membrane</location>
        <topology evidence="1">Multi-pass membrane protein</topology>
    </subcellularLocation>
</comment>
<sequence>MHGYIIFLLIALITVLSPGPGVLLTLTNALRFGVSGAIAGILGIAVSTFIVAGIAATGLAVVLATSSLAFMVIKYIGAAYLIFLGIKLWRSPAIQPDTSAVRYKSISAGFIEGFTLQLTNPKAVFFFISVFPQFVDRESAFLGQFLLLVTTYSSLVVIVHICYAFLAKAARTWFSTASNSRIVNRLGGSVFVAFGFGLASASR</sequence>
<organism evidence="8 9">
    <name type="scientific">Gynuella sunshinyii YC6258</name>
    <dbReference type="NCBI Taxonomy" id="1445510"/>
    <lineage>
        <taxon>Bacteria</taxon>
        <taxon>Pseudomonadati</taxon>
        <taxon>Pseudomonadota</taxon>
        <taxon>Gammaproteobacteria</taxon>
        <taxon>Oceanospirillales</taxon>
        <taxon>Saccharospirillaceae</taxon>
        <taxon>Gynuella</taxon>
    </lineage>
</organism>
<evidence type="ECO:0000256" key="6">
    <source>
        <dbReference type="ARBA" id="ARBA00023136"/>
    </source>
</evidence>
<name>A0A0C5VP50_9GAMM</name>
<keyword evidence="9" id="KW-1185">Reference proteome</keyword>
<evidence type="ECO:0000256" key="2">
    <source>
        <dbReference type="ARBA" id="ARBA00007928"/>
    </source>
</evidence>
<gene>
    <name evidence="8" type="ORF">YC6258_04020</name>
</gene>
<dbReference type="Proteomes" id="UP000032266">
    <property type="component" value="Chromosome"/>
</dbReference>
<protein>
    <submittedName>
        <fullName evidence="8">Putative threonine efflux protein</fullName>
    </submittedName>
</protein>
<dbReference type="PANTHER" id="PTHR30086">
    <property type="entry name" value="ARGININE EXPORTER PROTEIN ARGO"/>
    <property type="match status" value="1"/>
</dbReference>
<feature type="transmembrane region" description="Helical" evidence="7">
    <location>
        <begin position="182"/>
        <end position="201"/>
    </location>
</feature>
<feature type="transmembrane region" description="Helical" evidence="7">
    <location>
        <begin position="68"/>
        <end position="89"/>
    </location>
</feature>
<feature type="transmembrane region" description="Helical" evidence="7">
    <location>
        <begin position="141"/>
        <end position="166"/>
    </location>
</feature>
<proteinExistence type="inferred from homology"/>
<evidence type="ECO:0000256" key="4">
    <source>
        <dbReference type="ARBA" id="ARBA00022692"/>
    </source>
</evidence>
<dbReference type="GO" id="GO:0042970">
    <property type="term" value="F:homoserine transmembrane transporter activity"/>
    <property type="evidence" value="ECO:0007669"/>
    <property type="project" value="TreeGrafter"/>
</dbReference>
<dbReference type="GO" id="GO:0005886">
    <property type="term" value="C:plasma membrane"/>
    <property type="evidence" value="ECO:0007669"/>
    <property type="project" value="UniProtKB-SubCell"/>
</dbReference>
<dbReference type="HOGENOM" id="CLU_079569_2_3_6"/>
<dbReference type="PANTHER" id="PTHR30086:SF14">
    <property type="entry name" value="HOMOSERINE_HOMOSERINE LACTONE EFFLUX PROTEIN"/>
    <property type="match status" value="1"/>
</dbReference>